<accession>B3G0X4</accession>
<sequence length="119" mass="13474">MHAMNGSNDYRSTMQQAAAAYLRSNANQYLSSGSDRLFSACVNHLVKGLEVPQFMAEQLAQRAWDQVFAGPEPIWLGIDWGEGDSEVVYLIDTRSHCRFPIPARYLPAHLLKQRPQHTQ</sequence>
<dbReference type="AlphaFoldDB" id="B3G0X4"/>
<organism evidence="1">
    <name type="scientific">Pseudomonas aeruginosa</name>
    <dbReference type="NCBI Taxonomy" id="287"/>
    <lineage>
        <taxon>Bacteria</taxon>
        <taxon>Pseudomonadati</taxon>
        <taxon>Pseudomonadota</taxon>
        <taxon>Gammaproteobacteria</taxon>
        <taxon>Pseudomonadales</taxon>
        <taxon>Pseudomonadaceae</taxon>
        <taxon>Pseudomonas</taxon>
    </lineage>
</organism>
<gene>
    <name evidence="1" type="ORF">PACL_0046</name>
</gene>
<evidence type="ECO:0000313" key="1">
    <source>
        <dbReference type="EMBL" id="ACD38690.1"/>
    </source>
</evidence>
<proteinExistence type="predicted"/>
<reference evidence="1" key="1">
    <citation type="journal article" date="2008" name="Genomics">
        <title>Large-insert genome analysis technology detects structural variation in Pseudomonas aeruginosa clinical strains from cystic fibrosis patients.</title>
        <authorList>
            <person name="Hayden H.S."/>
            <person name="Gillett W."/>
            <person name="Saenphimmachak C."/>
            <person name="Lim R."/>
            <person name="Zhou Y."/>
            <person name="Jacobs M.A."/>
            <person name="Chang J."/>
            <person name="Rohmer L."/>
            <person name="D'Argenio D.A."/>
            <person name="Palmieri A."/>
            <person name="Levy R."/>
            <person name="Haugen E."/>
            <person name="Wong G.K."/>
            <person name="Brittnacher M.J."/>
            <person name="Burns J.L."/>
            <person name="Miller S.I."/>
            <person name="Olson M.V."/>
            <person name="Kaul R."/>
        </authorList>
    </citation>
    <scope>NUCLEOTIDE SEQUENCE</scope>
    <source>
        <strain evidence="1">PACS181</strain>
    </source>
</reference>
<name>B3G0X4_PSEAI</name>
<protein>
    <submittedName>
        <fullName evidence="1">Uncharacterized protein</fullName>
    </submittedName>
</protein>
<dbReference type="EMBL" id="EU595735">
    <property type="protein sequence ID" value="ACD38690.1"/>
    <property type="molecule type" value="Genomic_DNA"/>
</dbReference>